<comment type="similarity">
    <text evidence="2">Belongs to the EDC3 family.</text>
</comment>
<dbReference type="AlphaFoldDB" id="A0A7J8IJ42"/>
<dbReference type="PROSITE" id="PS51385">
    <property type="entry name" value="YJEF_N"/>
    <property type="match status" value="1"/>
</dbReference>
<keyword evidence="5" id="KW-0694">RNA-binding</keyword>
<feature type="region of interest" description="Disordered" evidence="8">
    <location>
        <begin position="90"/>
        <end position="191"/>
    </location>
</feature>
<dbReference type="InterPro" id="IPR036652">
    <property type="entry name" value="YjeF_N_dom_sf"/>
</dbReference>
<feature type="domain" description="YjeF N-terminal" evidence="9">
    <location>
        <begin position="231"/>
        <end position="435"/>
    </location>
</feature>
<dbReference type="SUPFAM" id="SSF64153">
    <property type="entry name" value="YjeF N-terminal domain-like"/>
    <property type="match status" value="1"/>
</dbReference>
<dbReference type="Pfam" id="PF16598">
    <property type="entry name" value="Edc3_linker"/>
    <property type="match status" value="1"/>
</dbReference>
<dbReference type="PROSITE" id="PS52002">
    <property type="entry name" value="SM"/>
    <property type="match status" value="1"/>
</dbReference>
<protein>
    <recommendedName>
        <fullName evidence="3">Enhancer of mRNA-decapping protein 3</fullName>
    </recommendedName>
    <alternativeName>
        <fullName evidence="6">YjeF domain-containing protein 1</fullName>
    </alternativeName>
</protein>
<dbReference type="Gene3D" id="3.40.50.10260">
    <property type="entry name" value="YjeF N-terminal domain"/>
    <property type="match status" value="1"/>
</dbReference>
<evidence type="ECO:0000259" key="10">
    <source>
        <dbReference type="PROSITE" id="PS51512"/>
    </source>
</evidence>
<dbReference type="SMART" id="SM01271">
    <property type="entry name" value="LSM14"/>
    <property type="match status" value="1"/>
</dbReference>
<dbReference type="EMBL" id="JACASE010000003">
    <property type="protein sequence ID" value="KAF6484139.1"/>
    <property type="molecule type" value="Genomic_DNA"/>
</dbReference>
<dbReference type="InterPro" id="IPR047575">
    <property type="entry name" value="Sm"/>
</dbReference>
<dbReference type="InterPro" id="IPR019050">
    <property type="entry name" value="FDF_dom"/>
</dbReference>
<dbReference type="Pfam" id="PF12701">
    <property type="entry name" value="LSM14"/>
    <property type="match status" value="1"/>
</dbReference>
<feature type="domain" description="Sm" evidence="11">
    <location>
        <begin position="1"/>
        <end position="68"/>
    </location>
</feature>
<dbReference type="PANTHER" id="PTHR13612">
    <property type="entry name" value="ENHANCER OF MRNA-DECAPPING PROTEIN 3"/>
    <property type="match status" value="1"/>
</dbReference>
<reference evidence="12 13" key="1">
    <citation type="journal article" date="2020" name="Nature">
        <title>Six reference-quality genomes reveal evolution of bat adaptations.</title>
        <authorList>
            <person name="Jebb D."/>
            <person name="Huang Z."/>
            <person name="Pippel M."/>
            <person name="Hughes G.M."/>
            <person name="Lavrichenko K."/>
            <person name="Devanna P."/>
            <person name="Winkler S."/>
            <person name="Jermiin L.S."/>
            <person name="Skirmuntt E.C."/>
            <person name="Katzourakis A."/>
            <person name="Burkitt-Gray L."/>
            <person name="Ray D.A."/>
            <person name="Sullivan K.A.M."/>
            <person name="Roscito J.G."/>
            <person name="Kirilenko B.M."/>
            <person name="Davalos L.M."/>
            <person name="Corthals A.P."/>
            <person name="Power M.L."/>
            <person name="Jones G."/>
            <person name="Ransome R.D."/>
            <person name="Dechmann D.K.N."/>
            <person name="Locatelli A.G."/>
            <person name="Puechmaille S.J."/>
            <person name="Fedrigo O."/>
            <person name="Jarvis E.D."/>
            <person name="Hiller M."/>
            <person name="Vernes S.C."/>
            <person name="Myers E.W."/>
            <person name="Teeling E.C."/>
        </authorList>
    </citation>
    <scope>NUCLEOTIDE SEQUENCE [LARGE SCALE GENOMIC DNA]</scope>
    <source>
        <strain evidence="12">MRouAeg1</strain>
        <tissue evidence="12">Muscle</tissue>
    </source>
</reference>
<comment type="subunit">
    <text evidence="7">Homodimer (via YjeF N-terminal domain). Forms a complex with DCP1A, DCP2, DDX6 and EDC4/HEDLS, within this complex directly interacts with DCP1A and DDX6. Interacts with ZFP36.</text>
</comment>
<evidence type="ECO:0000256" key="6">
    <source>
        <dbReference type="ARBA" id="ARBA00032192"/>
    </source>
</evidence>
<dbReference type="Gene3D" id="2.30.30.100">
    <property type="match status" value="1"/>
</dbReference>
<gene>
    <name evidence="12" type="ORF">HJG63_004267</name>
</gene>
<dbReference type="PANTHER" id="PTHR13612:SF0">
    <property type="entry name" value="ENHANCER OF MRNA-DECAPPING PROTEIN 3"/>
    <property type="match status" value="1"/>
</dbReference>
<keyword evidence="4" id="KW-0963">Cytoplasm</keyword>
<evidence type="ECO:0000256" key="1">
    <source>
        <dbReference type="ARBA" id="ARBA00004201"/>
    </source>
</evidence>
<evidence type="ECO:0000256" key="8">
    <source>
        <dbReference type="SAM" id="MobiDB-lite"/>
    </source>
</evidence>
<dbReference type="InterPro" id="IPR004443">
    <property type="entry name" value="YjeF_N_dom"/>
</dbReference>
<dbReference type="FunFam" id="3.40.50.10260:FF:000001">
    <property type="entry name" value="Enhancer of mRNA-decapping protein 3"/>
    <property type="match status" value="1"/>
</dbReference>
<evidence type="ECO:0000256" key="3">
    <source>
        <dbReference type="ARBA" id="ARBA00015797"/>
    </source>
</evidence>
<evidence type="ECO:0000256" key="5">
    <source>
        <dbReference type="ARBA" id="ARBA00022884"/>
    </source>
</evidence>
<dbReference type="InterPro" id="IPR025762">
    <property type="entry name" value="DFDF"/>
</dbReference>
<dbReference type="GO" id="GO:0033962">
    <property type="term" value="P:P-body assembly"/>
    <property type="evidence" value="ECO:0007669"/>
    <property type="project" value="TreeGrafter"/>
</dbReference>
<dbReference type="GO" id="GO:0003729">
    <property type="term" value="F:mRNA binding"/>
    <property type="evidence" value="ECO:0007669"/>
    <property type="project" value="InterPro"/>
</dbReference>
<dbReference type="Pfam" id="PF03853">
    <property type="entry name" value="YjeF_N"/>
    <property type="match status" value="1"/>
</dbReference>
<dbReference type="PROSITE" id="PS51512">
    <property type="entry name" value="DFDF"/>
    <property type="match status" value="1"/>
</dbReference>
<proteinExistence type="inferred from homology"/>
<name>A0A7J8IJ42_ROUAE</name>
<evidence type="ECO:0000256" key="7">
    <source>
        <dbReference type="ARBA" id="ARBA00063716"/>
    </source>
</evidence>
<dbReference type="FunFam" id="2.30.30.100:FF:000026">
    <property type="entry name" value="Enhancer of mRNA-decapping protein 3"/>
    <property type="match status" value="1"/>
</dbReference>
<feature type="domain" description="DFDF" evidence="10">
    <location>
        <begin position="192"/>
        <end position="228"/>
    </location>
</feature>
<organism evidence="12 13">
    <name type="scientific">Rousettus aegyptiacus</name>
    <name type="common">Egyptian fruit bat</name>
    <name type="synonym">Pteropus aegyptiacus</name>
    <dbReference type="NCBI Taxonomy" id="9407"/>
    <lineage>
        <taxon>Eukaryota</taxon>
        <taxon>Metazoa</taxon>
        <taxon>Chordata</taxon>
        <taxon>Craniata</taxon>
        <taxon>Vertebrata</taxon>
        <taxon>Euteleostomi</taxon>
        <taxon>Mammalia</taxon>
        <taxon>Eutheria</taxon>
        <taxon>Laurasiatheria</taxon>
        <taxon>Chiroptera</taxon>
        <taxon>Yinpterochiroptera</taxon>
        <taxon>Pteropodoidea</taxon>
        <taxon>Pteropodidae</taxon>
        <taxon>Rousettinae</taxon>
        <taxon>Rousettus</taxon>
    </lineage>
</organism>
<dbReference type="SMART" id="SM01199">
    <property type="entry name" value="FDF"/>
    <property type="match status" value="1"/>
</dbReference>
<dbReference type="GO" id="GO:0000932">
    <property type="term" value="C:P-body"/>
    <property type="evidence" value="ECO:0007669"/>
    <property type="project" value="UniProtKB-SubCell"/>
</dbReference>
<evidence type="ECO:0000259" key="9">
    <source>
        <dbReference type="PROSITE" id="PS51385"/>
    </source>
</evidence>
<comment type="caution">
    <text evidence="12">The sequence shown here is derived from an EMBL/GenBank/DDBJ whole genome shotgun (WGS) entry which is preliminary data.</text>
</comment>
<evidence type="ECO:0000259" key="11">
    <source>
        <dbReference type="PROSITE" id="PS52002"/>
    </source>
</evidence>
<dbReference type="InterPro" id="IPR025609">
    <property type="entry name" value="Lsm14-like_N"/>
</dbReference>
<evidence type="ECO:0000256" key="2">
    <source>
        <dbReference type="ARBA" id="ARBA00006610"/>
    </source>
</evidence>
<evidence type="ECO:0000313" key="13">
    <source>
        <dbReference type="Proteomes" id="UP000593571"/>
    </source>
</evidence>
<dbReference type="Pfam" id="PF09532">
    <property type="entry name" value="FDF"/>
    <property type="match status" value="1"/>
</dbReference>
<dbReference type="Proteomes" id="UP000593571">
    <property type="component" value="Unassembled WGS sequence"/>
</dbReference>
<keyword evidence="13" id="KW-1185">Reference proteome</keyword>
<evidence type="ECO:0000313" key="12">
    <source>
        <dbReference type="EMBL" id="KAF6484139.1"/>
    </source>
</evidence>
<accession>A0A7J8IJ42</accession>
<dbReference type="GO" id="GO:0031087">
    <property type="term" value="P:deadenylation-independent decapping of nuclear-transcribed mRNA"/>
    <property type="evidence" value="ECO:0007669"/>
    <property type="project" value="InterPro"/>
</dbReference>
<comment type="subcellular location">
    <subcellularLocation>
        <location evidence="1">Cytoplasm</location>
        <location evidence="1">P-body</location>
    </subcellularLocation>
</comment>
<dbReference type="CDD" id="cd01737">
    <property type="entry name" value="LSm16_N"/>
    <property type="match status" value="1"/>
</dbReference>
<dbReference type="InterPro" id="IPR034107">
    <property type="entry name" value="Lsm16_N"/>
</dbReference>
<evidence type="ECO:0000256" key="4">
    <source>
        <dbReference type="ARBA" id="ARBA00022490"/>
    </source>
</evidence>
<sequence length="456" mass="50118">MATDWLGSIVSINCGDSLGVYQGRVSAVDQVSQTISLTRPFHNGVKCLVPEVTFRAGDITELKILEIPGPGENQHLGDLHQTELGSSGVGYQVGINQNGTGRLVKKPSSSSSAPQNIPKRTDAKHQDAAVSPQQQQCSKSYVDRHVEPLSQSKSFRRRHNSWSSSSRHPNQATPKKSGLKNGQMKNKDDECFGDDIEEIPDTDFDFEGNLALFDKAAVFEEIDTYERRSVSYELHKKLLSVAEKHGLTLERRLEMTGVCASQMALTLLGGPNRLNPKNIHQRPTVALLCGPHVKGAQGISCGRHLANHDVQVILFLPNFVKMLESITNELSLFCKTQGQQVSSLKDLPTSPVDLVINCLDCPENAFLRDQPWYKAAVAWANQNRAPVLSIDPPVHEVEQGIDAKWSLALGLPLPLGEHAGRVYLCDIGIPQQVFQEVGINYHSPFGCKFVIPLHSA</sequence>